<evidence type="ECO:0000313" key="2">
    <source>
        <dbReference type="EMBL" id="GMF24455.1"/>
    </source>
</evidence>
<feature type="compositionally biased region" description="Basic and acidic residues" evidence="1">
    <location>
        <begin position="173"/>
        <end position="183"/>
    </location>
</feature>
<dbReference type="AlphaFoldDB" id="A0A9W6WZT1"/>
<evidence type="ECO:0000313" key="3">
    <source>
        <dbReference type="Proteomes" id="UP001165121"/>
    </source>
</evidence>
<feature type="compositionally biased region" description="Polar residues" evidence="1">
    <location>
        <begin position="100"/>
        <end position="111"/>
    </location>
</feature>
<gene>
    <name evidence="2" type="ORF">Pfra01_000411100</name>
</gene>
<evidence type="ECO:0000256" key="1">
    <source>
        <dbReference type="SAM" id="MobiDB-lite"/>
    </source>
</evidence>
<comment type="caution">
    <text evidence="2">The sequence shown here is derived from an EMBL/GenBank/DDBJ whole genome shotgun (WGS) entry which is preliminary data.</text>
</comment>
<keyword evidence="3" id="KW-1185">Reference proteome</keyword>
<sequence length="289" mass="31015">MKVQSSVNSPLMPAPNRRGTLNDTVQERPDNALPKDEDPCCDNATQDCVGPDNATQPQGRDAPITARDQGQDRRADGSSTRPSQSSTASEQERPDAARSSEGTFKTGNGPSDEQEGYEEQFAVPDVAPHGATPDSGVSQSPTGLNPEKAEDQHSPTTKTAAKRKSKKKKKKLRAPESADEKLPRRGCKNAGRHVSSDSSIESPKRMSMLGHLPRIMQLTAAPERTETPSPEENAIPKALEDAIIRLMKSTTMRTTNVPARSGPTPTARTTPPTTTLQEPAEVAMESVSS</sequence>
<organism evidence="2 3">
    <name type="scientific">Phytophthora fragariaefolia</name>
    <dbReference type="NCBI Taxonomy" id="1490495"/>
    <lineage>
        <taxon>Eukaryota</taxon>
        <taxon>Sar</taxon>
        <taxon>Stramenopiles</taxon>
        <taxon>Oomycota</taxon>
        <taxon>Peronosporomycetes</taxon>
        <taxon>Peronosporales</taxon>
        <taxon>Peronosporaceae</taxon>
        <taxon>Phytophthora</taxon>
    </lineage>
</organism>
<feature type="compositionally biased region" description="Low complexity" evidence="1">
    <location>
        <begin position="78"/>
        <end position="89"/>
    </location>
</feature>
<feature type="compositionally biased region" description="Low complexity" evidence="1">
    <location>
        <begin position="263"/>
        <end position="275"/>
    </location>
</feature>
<dbReference type="Proteomes" id="UP001165121">
    <property type="component" value="Unassembled WGS sequence"/>
</dbReference>
<proteinExistence type="predicted"/>
<reference evidence="2" key="1">
    <citation type="submission" date="2023-04" db="EMBL/GenBank/DDBJ databases">
        <title>Phytophthora fragariaefolia NBRC 109709.</title>
        <authorList>
            <person name="Ichikawa N."/>
            <person name="Sato H."/>
            <person name="Tonouchi N."/>
        </authorList>
    </citation>
    <scope>NUCLEOTIDE SEQUENCE</scope>
    <source>
        <strain evidence="2">NBRC 109709</strain>
    </source>
</reference>
<feature type="compositionally biased region" description="Basic and acidic residues" evidence="1">
    <location>
        <begin position="25"/>
        <end position="38"/>
    </location>
</feature>
<name>A0A9W6WZT1_9STRA</name>
<protein>
    <submittedName>
        <fullName evidence="2">Unnamed protein product</fullName>
    </submittedName>
</protein>
<accession>A0A9W6WZT1</accession>
<feature type="region of interest" description="Disordered" evidence="1">
    <location>
        <begin position="250"/>
        <end position="289"/>
    </location>
</feature>
<dbReference type="EMBL" id="BSXT01000325">
    <property type="protein sequence ID" value="GMF24455.1"/>
    <property type="molecule type" value="Genomic_DNA"/>
</dbReference>
<feature type="region of interest" description="Disordered" evidence="1">
    <location>
        <begin position="1"/>
        <end position="237"/>
    </location>
</feature>
<feature type="compositionally biased region" description="Basic residues" evidence="1">
    <location>
        <begin position="160"/>
        <end position="172"/>
    </location>
</feature>